<evidence type="ECO:0000256" key="1">
    <source>
        <dbReference type="SAM" id="MobiDB-lite"/>
    </source>
</evidence>
<accession>A0AAJ0BA92</accession>
<dbReference type="GO" id="GO:0016787">
    <property type="term" value="F:hydrolase activity"/>
    <property type="evidence" value="ECO:0007669"/>
    <property type="project" value="UniProtKB-KW"/>
</dbReference>
<feature type="signal peptide" evidence="2">
    <location>
        <begin position="1"/>
        <end position="20"/>
    </location>
</feature>
<dbReference type="Pfam" id="PF11790">
    <property type="entry name" value="Glyco_hydro_cc"/>
    <property type="match status" value="1"/>
</dbReference>
<evidence type="ECO:0000259" key="3">
    <source>
        <dbReference type="Pfam" id="PF11790"/>
    </source>
</evidence>
<dbReference type="InterPro" id="IPR017853">
    <property type="entry name" value="GH"/>
</dbReference>
<dbReference type="EMBL" id="MU839835">
    <property type="protein sequence ID" value="KAK1754561.1"/>
    <property type="molecule type" value="Genomic_DNA"/>
</dbReference>
<keyword evidence="4" id="KW-0378">Hydrolase</keyword>
<dbReference type="InterPro" id="IPR024655">
    <property type="entry name" value="Asl1_glyco_hydro_catalytic"/>
</dbReference>
<protein>
    <submittedName>
        <fullName evidence="4">Glycosyl hydrolase catalytic core-domain-containing protein</fullName>
    </submittedName>
</protein>
<feature type="chain" id="PRO_5042501261" evidence="2">
    <location>
        <begin position="21"/>
        <end position="409"/>
    </location>
</feature>
<evidence type="ECO:0000256" key="2">
    <source>
        <dbReference type="SAM" id="SignalP"/>
    </source>
</evidence>
<feature type="compositionally biased region" description="Pro residues" evidence="1">
    <location>
        <begin position="135"/>
        <end position="157"/>
    </location>
</feature>
<dbReference type="InterPro" id="IPR053183">
    <property type="entry name" value="ASL1"/>
</dbReference>
<reference evidence="4" key="1">
    <citation type="submission" date="2023-06" db="EMBL/GenBank/DDBJ databases">
        <title>Genome-scale phylogeny and comparative genomics of the fungal order Sordariales.</title>
        <authorList>
            <consortium name="Lawrence Berkeley National Laboratory"/>
            <person name="Hensen N."/>
            <person name="Bonometti L."/>
            <person name="Westerberg I."/>
            <person name="Brannstrom I.O."/>
            <person name="Guillou S."/>
            <person name="Cros-Aarteil S."/>
            <person name="Calhoun S."/>
            <person name="Haridas S."/>
            <person name="Kuo A."/>
            <person name="Mondo S."/>
            <person name="Pangilinan J."/>
            <person name="Riley R."/>
            <person name="Labutti K."/>
            <person name="Andreopoulos B."/>
            <person name="Lipzen A."/>
            <person name="Chen C."/>
            <person name="Yanf M."/>
            <person name="Daum C."/>
            <person name="Ng V."/>
            <person name="Clum A."/>
            <person name="Steindorff A."/>
            <person name="Ohm R."/>
            <person name="Martin F."/>
            <person name="Silar P."/>
            <person name="Natvig D."/>
            <person name="Lalanne C."/>
            <person name="Gautier V."/>
            <person name="Ament-Velasquez S.L."/>
            <person name="Kruys A."/>
            <person name="Hutchinson M.I."/>
            <person name="Powell A.J."/>
            <person name="Barry K."/>
            <person name="Miller A.N."/>
            <person name="Grigoriev I.V."/>
            <person name="Debuchy R."/>
            <person name="Gladieux P."/>
            <person name="Thoren M.H."/>
            <person name="Johannesson H."/>
        </authorList>
    </citation>
    <scope>NUCLEOTIDE SEQUENCE</scope>
    <source>
        <strain evidence="4">PSN4</strain>
    </source>
</reference>
<dbReference type="Proteomes" id="UP001239445">
    <property type="component" value="Unassembled WGS sequence"/>
</dbReference>
<comment type="caution">
    <text evidence="4">The sequence shown here is derived from an EMBL/GenBank/DDBJ whole genome shotgun (WGS) entry which is preliminary data.</text>
</comment>
<evidence type="ECO:0000313" key="5">
    <source>
        <dbReference type="Proteomes" id="UP001239445"/>
    </source>
</evidence>
<dbReference type="PANTHER" id="PTHR34154:SF13">
    <property type="entry name" value="ASL1-LIKE GLYCOSYL HYDROLASE CATALYTIC DOMAIN-CONTAINING PROTEIN"/>
    <property type="match status" value="1"/>
</dbReference>
<dbReference type="PANTHER" id="PTHR34154">
    <property type="entry name" value="ALKALI-SENSITIVE LINKAGE PROTEIN 1"/>
    <property type="match status" value="1"/>
</dbReference>
<keyword evidence="2" id="KW-0732">Signal</keyword>
<dbReference type="Gene3D" id="3.20.20.80">
    <property type="entry name" value="Glycosidases"/>
    <property type="match status" value="1"/>
</dbReference>
<dbReference type="GO" id="GO:0071966">
    <property type="term" value="P:fungal-type cell wall polysaccharide metabolic process"/>
    <property type="evidence" value="ECO:0007669"/>
    <property type="project" value="TreeGrafter"/>
</dbReference>
<dbReference type="SUPFAM" id="SSF51445">
    <property type="entry name" value="(Trans)glycosidases"/>
    <property type="match status" value="1"/>
</dbReference>
<dbReference type="GO" id="GO:0009277">
    <property type="term" value="C:fungal-type cell wall"/>
    <property type="evidence" value="ECO:0007669"/>
    <property type="project" value="TreeGrafter"/>
</dbReference>
<feature type="domain" description="Asl1-like glycosyl hydrolase catalytic" evidence="3">
    <location>
        <begin position="182"/>
        <end position="399"/>
    </location>
</feature>
<gene>
    <name evidence="4" type="ORF">QBC47DRAFT_384284</name>
</gene>
<evidence type="ECO:0000313" key="4">
    <source>
        <dbReference type="EMBL" id="KAK1754561.1"/>
    </source>
</evidence>
<name>A0AAJ0BA92_9PEZI</name>
<feature type="region of interest" description="Disordered" evidence="1">
    <location>
        <begin position="105"/>
        <end position="181"/>
    </location>
</feature>
<proteinExistence type="predicted"/>
<dbReference type="AlphaFoldDB" id="A0AAJ0BA92"/>
<organism evidence="4 5">
    <name type="scientific">Echria macrotheca</name>
    <dbReference type="NCBI Taxonomy" id="438768"/>
    <lineage>
        <taxon>Eukaryota</taxon>
        <taxon>Fungi</taxon>
        <taxon>Dikarya</taxon>
        <taxon>Ascomycota</taxon>
        <taxon>Pezizomycotina</taxon>
        <taxon>Sordariomycetes</taxon>
        <taxon>Sordariomycetidae</taxon>
        <taxon>Sordariales</taxon>
        <taxon>Schizotheciaceae</taxon>
        <taxon>Echria</taxon>
    </lineage>
</organism>
<sequence length="409" mass="43690">MLSKTILALAAASLIQDVVAISPRHHAHQQLHEKRAVVTELVTETAWVTVTLGENEPTPAAAAAAFTPKKFYTNSRKRFSRTAKSSTTVLPSDTPVAEAVPTTLVSQTKESAEAAGPTIEAIPRPPVSIPSVPDVAPPAQPSPVAPAPPAEPAPANPAPTDSTPAAPAPPTGGAPGGARGRGLAYNDPALLPRFLGSGSKISWTYNWGQTDDSKTGLSFVPMLWGTSKGFPATWAANAQRMIDAGSKYLFSFNEPDNLGQANMSPADAAKAHIQLMNPFAGKAQIGSPAITNSGQPNEGTRWLAQWFSECNGQCACDFVNIHIYGFDTTTFLRHLIDVNKQFNKPVWITEFAFDGSDDQINQQLSLVIDQIENNATYSFVHNWSYFMASDGRMVKGNSMSSYGNTFAYA</sequence>
<keyword evidence="5" id="KW-1185">Reference proteome</keyword>